<dbReference type="Proteomes" id="UP001058003">
    <property type="component" value="Chromosome"/>
</dbReference>
<proteinExistence type="inferred from homology"/>
<evidence type="ECO:0000256" key="8">
    <source>
        <dbReference type="ARBA" id="ARBA00023235"/>
    </source>
</evidence>
<evidence type="ECO:0000256" key="3">
    <source>
        <dbReference type="ARBA" id="ARBA00004947"/>
    </source>
</evidence>
<dbReference type="CDD" id="cd05247">
    <property type="entry name" value="UDP_G4E_1_SDR_e"/>
    <property type="match status" value="1"/>
</dbReference>
<dbReference type="GO" id="GO:0033499">
    <property type="term" value="P:galactose catabolic process via UDP-galactose, Leloir pathway"/>
    <property type="evidence" value="ECO:0007669"/>
    <property type="project" value="TreeGrafter"/>
</dbReference>
<dbReference type="Pfam" id="PF01370">
    <property type="entry name" value="Epimerase"/>
    <property type="match status" value="1"/>
</dbReference>
<reference evidence="12" key="1">
    <citation type="submission" date="2021-04" db="EMBL/GenBank/DDBJ databases">
        <title>Dactylosporangium aurantiacum NRRL B-8018 full assembly.</title>
        <authorList>
            <person name="Hartkoorn R.C."/>
            <person name="Beaudoing E."/>
            <person name="Hot D."/>
        </authorList>
    </citation>
    <scope>NUCLEOTIDE SEQUENCE</scope>
    <source>
        <strain evidence="12">NRRL B-8018</strain>
    </source>
</reference>
<feature type="domain" description="NAD-dependent epimerase/dehydratase" evidence="11">
    <location>
        <begin position="33"/>
        <end position="282"/>
    </location>
</feature>
<dbReference type="InterPro" id="IPR001509">
    <property type="entry name" value="Epimerase_deHydtase"/>
</dbReference>
<comment type="catalytic activity">
    <reaction evidence="1 10">
        <text>UDP-alpha-D-glucose = UDP-alpha-D-galactose</text>
        <dbReference type="Rhea" id="RHEA:22168"/>
        <dbReference type="ChEBI" id="CHEBI:58885"/>
        <dbReference type="ChEBI" id="CHEBI:66914"/>
        <dbReference type="EC" id="5.1.3.2"/>
    </reaction>
</comment>
<dbReference type="GO" id="GO:0003978">
    <property type="term" value="F:UDP-glucose 4-epimerase activity"/>
    <property type="evidence" value="ECO:0007669"/>
    <property type="project" value="UniProtKB-UniRule"/>
</dbReference>
<gene>
    <name evidence="12" type="primary">galE</name>
    <name evidence="12" type="ORF">Daura_04310</name>
</gene>
<evidence type="ECO:0000256" key="4">
    <source>
        <dbReference type="ARBA" id="ARBA00007637"/>
    </source>
</evidence>
<evidence type="ECO:0000256" key="2">
    <source>
        <dbReference type="ARBA" id="ARBA00001911"/>
    </source>
</evidence>
<evidence type="ECO:0000313" key="13">
    <source>
        <dbReference type="Proteomes" id="UP001058003"/>
    </source>
</evidence>
<sequence length="352" mass="37674">MPEIVGGGDRVVHLGRVNLLVHDDFWRNAVKLLVTGGAGYIGSVVTALLLDAGHDVTVLDDLSTGHESSVPQGAVFVRGRVHDAIGDVLTRDAGFDGVLHFAAFIAAGESVHKPEKYWENNTVGTLLLLDAMRAAGTRRLVFSSTANVYGDPDAVPIPETAAVRPPNPYATSKLAADHALTGEAVGHGISAVSLRYFNVAGALRRPDGSMIGERHDPETHLIPIALQVALGRREKLQLFGDDYDTPDGTNIRDYIHVGDLGAAHLLALGTMDGPGHRVYNLGNGTGFSNRQVVEVVREVTGHPVPVEMAPRRPGDPAQLVAASDKAKRELAWTPQHAELATMVRDAWDFIRS</sequence>
<dbReference type="PANTHER" id="PTHR43725">
    <property type="entry name" value="UDP-GLUCOSE 4-EPIMERASE"/>
    <property type="match status" value="1"/>
</dbReference>
<dbReference type="InterPro" id="IPR036291">
    <property type="entry name" value="NAD(P)-bd_dom_sf"/>
</dbReference>
<dbReference type="PANTHER" id="PTHR43725:SF53">
    <property type="entry name" value="UDP-ARABINOSE 4-EPIMERASE 1"/>
    <property type="match status" value="1"/>
</dbReference>
<comment type="pathway">
    <text evidence="3 10">Carbohydrate metabolism; galactose metabolism.</text>
</comment>
<evidence type="ECO:0000256" key="9">
    <source>
        <dbReference type="ARBA" id="ARBA00023277"/>
    </source>
</evidence>
<dbReference type="SUPFAM" id="SSF51735">
    <property type="entry name" value="NAD(P)-binding Rossmann-fold domains"/>
    <property type="match status" value="1"/>
</dbReference>
<comment type="subunit">
    <text evidence="10">Homodimer.</text>
</comment>
<evidence type="ECO:0000259" key="11">
    <source>
        <dbReference type="Pfam" id="PF01370"/>
    </source>
</evidence>
<keyword evidence="9 10" id="KW-0119">Carbohydrate metabolism</keyword>
<dbReference type="KEGG" id="daur:Daura_04310"/>
<dbReference type="EMBL" id="CP073767">
    <property type="protein sequence ID" value="UWZ55465.1"/>
    <property type="molecule type" value="Genomic_DNA"/>
</dbReference>
<evidence type="ECO:0000313" key="12">
    <source>
        <dbReference type="EMBL" id="UWZ55465.1"/>
    </source>
</evidence>
<evidence type="ECO:0000256" key="1">
    <source>
        <dbReference type="ARBA" id="ARBA00000083"/>
    </source>
</evidence>
<name>A0A9Q9MI35_9ACTN</name>
<keyword evidence="8 10" id="KW-0413">Isomerase</keyword>
<keyword evidence="13" id="KW-1185">Reference proteome</keyword>
<dbReference type="Gene3D" id="3.40.50.720">
    <property type="entry name" value="NAD(P)-binding Rossmann-like Domain"/>
    <property type="match status" value="1"/>
</dbReference>
<evidence type="ECO:0000256" key="7">
    <source>
        <dbReference type="ARBA" id="ARBA00023027"/>
    </source>
</evidence>
<evidence type="ECO:0000256" key="6">
    <source>
        <dbReference type="ARBA" id="ARBA00018569"/>
    </source>
</evidence>
<dbReference type="OrthoDB" id="9801785at2"/>
<comment type="similarity">
    <text evidence="4 10">Belongs to the NAD(P)-dependent epimerase/dehydratase family.</text>
</comment>
<dbReference type="EC" id="5.1.3.2" evidence="5 10"/>
<dbReference type="NCBIfam" id="TIGR01179">
    <property type="entry name" value="galE"/>
    <property type="match status" value="1"/>
</dbReference>
<dbReference type="AlphaFoldDB" id="A0A9Q9MI35"/>
<dbReference type="Gene3D" id="3.90.25.10">
    <property type="entry name" value="UDP-galactose 4-epimerase, domain 1"/>
    <property type="match status" value="1"/>
</dbReference>
<keyword evidence="7 10" id="KW-0520">NAD</keyword>
<organism evidence="12 13">
    <name type="scientific">Dactylosporangium aurantiacum</name>
    <dbReference type="NCBI Taxonomy" id="35754"/>
    <lineage>
        <taxon>Bacteria</taxon>
        <taxon>Bacillati</taxon>
        <taxon>Actinomycetota</taxon>
        <taxon>Actinomycetes</taxon>
        <taxon>Micromonosporales</taxon>
        <taxon>Micromonosporaceae</taxon>
        <taxon>Dactylosporangium</taxon>
    </lineage>
</organism>
<accession>A0A9Q9MI35</accession>
<protein>
    <recommendedName>
        <fullName evidence="6 10">UDP-glucose 4-epimerase</fullName>
        <ecNumber evidence="5 10">5.1.3.2</ecNumber>
    </recommendedName>
</protein>
<comment type="cofactor">
    <cofactor evidence="2 10">
        <name>NAD(+)</name>
        <dbReference type="ChEBI" id="CHEBI:57540"/>
    </cofactor>
</comment>
<evidence type="ECO:0000256" key="10">
    <source>
        <dbReference type="RuleBase" id="RU366046"/>
    </source>
</evidence>
<dbReference type="InterPro" id="IPR005886">
    <property type="entry name" value="UDP_G4E"/>
</dbReference>
<evidence type="ECO:0000256" key="5">
    <source>
        <dbReference type="ARBA" id="ARBA00013189"/>
    </source>
</evidence>